<dbReference type="Proteomes" id="UP001612928">
    <property type="component" value="Unassembled WGS sequence"/>
</dbReference>
<organism evidence="2 3">
    <name type="scientific">Nonomuraea indica</name>
    <dbReference type="NCBI Taxonomy" id="1581193"/>
    <lineage>
        <taxon>Bacteria</taxon>
        <taxon>Bacillati</taxon>
        <taxon>Actinomycetota</taxon>
        <taxon>Actinomycetes</taxon>
        <taxon>Streptosporangiales</taxon>
        <taxon>Streptosporangiaceae</taxon>
        <taxon>Nonomuraea</taxon>
    </lineage>
</organism>
<reference evidence="2 3" key="1">
    <citation type="submission" date="2024-10" db="EMBL/GenBank/DDBJ databases">
        <title>The Natural Products Discovery Center: Release of the First 8490 Sequenced Strains for Exploring Actinobacteria Biosynthetic Diversity.</title>
        <authorList>
            <person name="Kalkreuter E."/>
            <person name="Kautsar S.A."/>
            <person name="Yang D."/>
            <person name="Bader C.D."/>
            <person name="Teijaro C.N."/>
            <person name="Fluegel L."/>
            <person name="Davis C.M."/>
            <person name="Simpson J.R."/>
            <person name="Lauterbach L."/>
            <person name="Steele A.D."/>
            <person name="Gui C."/>
            <person name="Meng S."/>
            <person name="Li G."/>
            <person name="Viehrig K."/>
            <person name="Ye F."/>
            <person name="Su P."/>
            <person name="Kiefer A.F."/>
            <person name="Nichols A."/>
            <person name="Cepeda A.J."/>
            <person name="Yan W."/>
            <person name="Fan B."/>
            <person name="Jiang Y."/>
            <person name="Adhikari A."/>
            <person name="Zheng C.-J."/>
            <person name="Schuster L."/>
            <person name="Cowan T.M."/>
            <person name="Smanski M.J."/>
            <person name="Chevrette M.G."/>
            <person name="De Carvalho L.P.S."/>
            <person name="Shen B."/>
        </authorList>
    </citation>
    <scope>NUCLEOTIDE SEQUENCE [LARGE SCALE GENOMIC DNA]</scope>
    <source>
        <strain evidence="2 3">NPDC049503</strain>
    </source>
</reference>
<comment type="caution">
    <text evidence="2">The sequence shown here is derived from an EMBL/GenBank/DDBJ whole genome shotgun (WGS) entry which is preliminary data.</text>
</comment>
<dbReference type="CDD" id="cd21631">
    <property type="entry name" value="RHH_CopG_NikR-like"/>
    <property type="match status" value="1"/>
</dbReference>
<feature type="compositionally biased region" description="Basic and acidic residues" evidence="1">
    <location>
        <begin position="55"/>
        <end position="77"/>
    </location>
</feature>
<sequence length="77" mass="8848">MSLYLPEDIKHRVAEAARWHGMTEDDYMREAITRAVSQELIGERPRPRLPLFDSGDPHLAGRADEILEEGFGREERG</sequence>
<evidence type="ECO:0000313" key="2">
    <source>
        <dbReference type="EMBL" id="MFI7445533.1"/>
    </source>
</evidence>
<keyword evidence="3" id="KW-1185">Reference proteome</keyword>
<gene>
    <name evidence="2" type="ORF">ACIBP5_36675</name>
</gene>
<dbReference type="SUPFAM" id="SSF47598">
    <property type="entry name" value="Ribbon-helix-helix"/>
    <property type="match status" value="1"/>
</dbReference>
<dbReference type="InterPro" id="IPR010985">
    <property type="entry name" value="Ribbon_hlx_hlx"/>
</dbReference>
<evidence type="ECO:0000313" key="3">
    <source>
        <dbReference type="Proteomes" id="UP001612928"/>
    </source>
</evidence>
<protein>
    <submittedName>
        <fullName evidence="2">CopG family transcriptional regulator</fullName>
    </submittedName>
</protein>
<accession>A0ABW8AFH4</accession>
<feature type="region of interest" description="Disordered" evidence="1">
    <location>
        <begin position="46"/>
        <end position="77"/>
    </location>
</feature>
<dbReference type="RefSeq" id="WP_397025997.1">
    <property type="nucleotide sequence ID" value="NZ_JBITMB010000014.1"/>
</dbReference>
<proteinExistence type="predicted"/>
<evidence type="ECO:0000256" key="1">
    <source>
        <dbReference type="SAM" id="MobiDB-lite"/>
    </source>
</evidence>
<name>A0ABW8AFH4_9ACTN</name>
<dbReference type="EMBL" id="JBITMB010000014">
    <property type="protein sequence ID" value="MFI7445533.1"/>
    <property type="molecule type" value="Genomic_DNA"/>
</dbReference>